<name>A0A1M5HHZ7_9FLAO</name>
<evidence type="ECO:0000313" key="2">
    <source>
        <dbReference type="Proteomes" id="UP000184406"/>
    </source>
</evidence>
<dbReference type="EMBL" id="FQUX01000015">
    <property type="protein sequence ID" value="SHG15583.1"/>
    <property type="molecule type" value="Genomic_DNA"/>
</dbReference>
<organism evidence="1 2">
    <name type="scientific">Arenibacter palladensis</name>
    <dbReference type="NCBI Taxonomy" id="237373"/>
    <lineage>
        <taxon>Bacteria</taxon>
        <taxon>Pseudomonadati</taxon>
        <taxon>Bacteroidota</taxon>
        <taxon>Flavobacteriia</taxon>
        <taxon>Flavobacteriales</taxon>
        <taxon>Flavobacteriaceae</taxon>
        <taxon>Arenibacter</taxon>
    </lineage>
</organism>
<sequence length="225" mass="26164">MKYRIELKKFETIRELPNSWDNDNYVELLEIMEFGDTATIPSSELKEMCMLSLTDFEPSEAAEIVLKYLFKDNLSSSQIANLSHEMLHEKMWEEYADLSLHEQFFNAGQLLFQAFNGKFPQPEALRFKLELEAAKKEDMSVFKSDFEASIIRLLVAGMPKNTLLNRLFSEQLEGQAFPDAKDIIWQYNRESLGDKSMVIEVISSVYWFHDLKFTVPFEAELTATN</sequence>
<evidence type="ECO:0000313" key="1">
    <source>
        <dbReference type="EMBL" id="SHG15583.1"/>
    </source>
</evidence>
<accession>A0A1M5HHZ7</accession>
<gene>
    <name evidence="1" type="ORF">SAMN03080594_11512</name>
</gene>
<dbReference type="RefSeq" id="WP_084532731.1">
    <property type="nucleotide sequence ID" value="NZ_FQUX01000015.1"/>
</dbReference>
<proteinExistence type="predicted"/>
<protein>
    <submittedName>
        <fullName evidence="1">Uncharacterized protein</fullName>
    </submittedName>
</protein>
<keyword evidence="2" id="KW-1185">Reference proteome</keyword>
<dbReference type="Proteomes" id="UP000184406">
    <property type="component" value="Unassembled WGS sequence"/>
</dbReference>
<dbReference type="AlphaFoldDB" id="A0A1M5HHZ7"/>
<reference evidence="2" key="1">
    <citation type="submission" date="2016-11" db="EMBL/GenBank/DDBJ databases">
        <authorList>
            <person name="Varghese N."/>
            <person name="Submissions S."/>
        </authorList>
    </citation>
    <scope>NUCLEOTIDE SEQUENCE [LARGE SCALE GENOMIC DNA]</scope>
    <source>
        <strain evidence="2">DSM 17539</strain>
    </source>
</reference>